<comment type="caution">
    <text evidence="1">The sequence shown here is derived from an EMBL/GenBank/DDBJ whole genome shotgun (WGS) entry which is preliminary data.</text>
</comment>
<reference evidence="1" key="2">
    <citation type="journal article" date="2022" name="Sci. Total Environ.">
        <title>Prevalence, transmission, and molecular epidemiology of tet(X)-positive bacteria among humans, animals, and environmental niches in China: An epidemiological, and genomic-based study.</title>
        <authorList>
            <person name="Dong N."/>
            <person name="Zeng Y."/>
            <person name="Cai C."/>
            <person name="Sun C."/>
            <person name="Lu J."/>
            <person name="Liu C."/>
            <person name="Zhou H."/>
            <person name="Sun Q."/>
            <person name="Shu L."/>
            <person name="Wang H."/>
            <person name="Wang Y."/>
            <person name="Wang S."/>
            <person name="Wu C."/>
            <person name="Chan E.W."/>
            <person name="Chen G."/>
            <person name="Shen Z."/>
            <person name="Chen S."/>
            <person name="Zhang R."/>
        </authorList>
    </citation>
    <scope>NUCLEOTIDE SEQUENCE</scope>
    <source>
        <strain evidence="1">R1692</strain>
    </source>
</reference>
<keyword evidence="2" id="KW-1185">Reference proteome</keyword>
<evidence type="ECO:0000313" key="1">
    <source>
        <dbReference type="EMBL" id="MDM1047336.1"/>
    </source>
</evidence>
<protein>
    <recommendedName>
        <fullName evidence="3">Ig-like domain-containing protein</fullName>
    </recommendedName>
</protein>
<sequence>MDAEISTTSDALPLVWYFNGDDPLEPSDYTLTSGSCGGTPQTVCTIEAPNNGGQPMLGTSQTADIEDALESIENNKPTANGTVKSFRSH</sequence>
<dbReference type="RefSeq" id="WP_286650492.1">
    <property type="nucleotide sequence ID" value="NZ_JACAGK010000007.1"/>
</dbReference>
<dbReference type="EMBL" id="JACAGK010000007">
    <property type="protein sequence ID" value="MDM1047336.1"/>
    <property type="molecule type" value="Genomic_DNA"/>
</dbReference>
<dbReference type="Proteomes" id="UP001170954">
    <property type="component" value="Unassembled WGS sequence"/>
</dbReference>
<evidence type="ECO:0008006" key="3">
    <source>
        <dbReference type="Google" id="ProtNLM"/>
    </source>
</evidence>
<evidence type="ECO:0000313" key="2">
    <source>
        <dbReference type="Proteomes" id="UP001170954"/>
    </source>
</evidence>
<gene>
    <name evidence="1" type="ORF">HX018_03655</name>
</gene>
<reference evidence="1" key="1">
    <citation type="submission" date="2020-06" db="EMBL/GenBank/DDBJ databases">
        <authorList>
            <person name="Dong N."/>
        </authorList>
    </citation>
    <scope>NUCLEOTIDE SEQUENCE</scope>
    <source>
        <strain evidence="1">R1692</strain>
    </source>
</reference>
<name>A0ABT7NJF1_9SPHI</name>
<organism evidence="1 2">
    <name type="scientific">Sphingobacterium hotanense</name>
    <dbReference type="NCBI Taxonomy" id="649196"/>
    <lineage>
        <taxon>Bacteria</taxon>
        <taxon>Pseudomonadati</taxon>
        <taxon>Bacteroidota</taxon>
        <taxon>Sphingobacteriia</taxon>
        <taxon>Sphingobacteriales</taxon>
        <taxon>Sphingobacteriaceae</taxon>
        <taxon>Sphingobacterium</taxon>
    </lineage>
</organism>
<accession>A0ABT7NJF1</accession>
<proteinExistence type="predicted"/>